<name>A0ABW2TP33_9PSEU</name>
<dbReference type="Proteomes" id="UP001596512">
    <property type="component" value="Unassembled WGS sequence"/>
</dbReference>
<gene>
    <name evidence="2" type="ORF">ACFQV2_15925</name>
</gene>
<feature type="compositionally biased region" description="Low complexity" evidence="1">
    <location>
        <begin position="32"/>
        <end position="41"/>
    </location>
</feature>
<evidence type="ECO:0000313" key="3">
    <source>
        <dbReference type="Proteomes" id="UP001596512"/>
    </source>
</evidence>
<evidence type="ECO:0000313" key="2">
    <source>
        <dbReference type="EMBL" id="MFC7614785.1"/>
    </source>
</evidence>
<accession>A0ABW2TP33</accession>
<evidence type="ECO:0000256" key="1">
    <source>
        <dbReference type="SAM" id="MobiDB-lite"/>
    </source>
</evidence>
<organism evidence="2 3">
    <name type="scientific">Actinokineospora soli</name>
    <dbReference type="NCBI Taxonomy" id="1048753"/>
    <lineage>
        <taxon>Bacteria</taxon>
        <taxon>Bacillati</taxon>
        <taxon>Actinomycetota</taxon>
        <taxon>Actinomycetes</taxon>
        <taxon>Pseudonocardiales</taxon>
        <taxon>Pseudonocardiaceae</taxon>
        <taxon>Actinokineospora</taxon>
    </lineage>
</organism>
<proteinExistence type="predicted"/>
<comment type="caution">
    <text evidence="2">The sequence shown here is derived from an EMBL/GenBank/DDBJ whole genome shotgun (WGS) entry which is preliminary data.</text>
</comment>
<sequence>MRALLPDLLGAAARWPLDRPPWPSDVADDHTPSSTPWRSTPTEPPRCAC</sequence>
<dbReference type="EMBL" id="JBHTEY010000004">
    <property type="protein sequence ID" value="MFC7614785.1"/>
    <property type="molecule type" value="Genomic_DNA"/>
</dbReference>
<protein>
    <submittedName>
        <fullName evidence="2">Uncharacterized protein</fullName>
    </submittedName>
</protein>
<keyword evidence="3" id="KW-1185">Reference proteome</keyword>
<feature type="region of interest" description="Disordered" evidence="1">
    <location>
        <begin position="14"/>
        <end position="49"/>
    </location>
</feature>
<reference evidence="3" key="1">
    <citation type="journal article" date="2019" name="Int. J. Syst. Evol. Microbiol.">
        <title>The Global Catalogue of Microorganisms (GCM) 10K type strain sequencing project: providing services to taxonomists for standard genome sequencing and annotation.</title>
        <authorList>
            <consortium name="The Broad Institute Genomics Platform"/>
            <consortium name="The Broad Institute Genome Sequencing Center for Infectious Disease"/>
            <person name="Wu L."/>
            <person name="Ma J."/>
        </authorList>
    </citation>
    <scope>NUCLEOTIDE SEQUENCE [LARGE SCALE GENOMIC DNA]</scope>
    <source>
        <strain evidence="3">JCM 17695</strain>
    </source>
</reference>